<dbReference type="AlphaFoldDB" id="A0A8J8ME42"/>
<proteinExistence type="predicted"/>
<evidence type="ECO:0008006" key="3">
    <source>
        <dbReference type="Google" id="ProtNLM"/>
    </source>
</evidence>
<dbReference type="EMBL" id="CP058561">
    <property type="protein sequence ID" value="QUH31138.1"/>
    <property type="molecule type" value="Genomic_DNA"/>
</dbReference>
<sequence length="69" mass="8166">MATYKEIQSYVKDKYNTSIKTCWIADMKEYHGLKMRVAPNRISMDSKTYPCPEDKKEMITDAFKQYGML</sequence>
<organism evidence="1 2">
    <name type="scientific">Vallitalea guaymasensis</name>
    <dbReference type="NCBI Taxonomy" id="1185412"/>
    <lineage>
        <taxon>Bacteria</taxon>
        <taxon>Bacillati</taxon>
        <taxon>Bacillota</taxon>
        <taxon>Clostridia</taxon>
        <taxon>Lachnospirales</taxon>
        <taxon>Vallitaleaceae</taxon>
        <taxon>Vallitalea</taxon>
    </lineage>
</organism>
<protein>
    <recommendedName>
        <fullName evidence="3">RNA methyltransferase</fullName>
    </recommendedName>
</protein>
<evidence type="ECO:0000313" key="2">
    <source>
        <dbReference type="Proteomes" id="UP000677305"/>
    </source>
</evidence>
<keyword evidence="2" id="KW-1185">Reference proteome</keyword>
<dbReference type="Proteomes" id="UP000677305">
    <property type="component" value="Chromosome"/>
</dbReference>
<name>A0A8J8ME42_9FIRM</name>
<dbReference type="RefSeq" id="WP_212691214.1">
    <property type="nucleotide sequence ID" value="NZ_CP058561.1"/>
</dbReference>
<reference evidence="1 2" key="1">
    <citation type="submission" date="2020-07" db="EMBL/GenBank/DDBJ databases">
        <title>Vallitalea guaymasensis genome.</title>
        <authorList>
            <person name="Postec A."/>
        </authorList>
    </citation>
    <scope>NUCLEOTIDE SEQUENCE [LARGE SCALE GENOMIC DNA]</scope>
    <source>
        <strain evidence="1 2">Ra1766G1</strain>
    </source>
</reference>
<evidence type="ECO:0000313" key="1">
    <source>
        <dbReference type="EMBL" id="QUH31138.1"/>
    </source>
</evidence>
<accession>A0A8J8ME42</accession>
<dbReference type="KEGG" id="vgu:HYG85_20320"/>
<gene>
    <name evidence="1" type="ORF">HYG85_20320</name>
</gene>